<protein>
    <submittedName>
        <fullName evidence="1">Uncharacterized protein</fullName>
    </submittedName>
</protein>
<dbReference type="KEGG" id="osu:NT6N_18330"/>
<name>A0AAT9FLG3_9BACT</name>
<proteinExistence type="predicted"/>
<sequence length="67" mass="7884">MLEASQDRRFAEFVSGYSRLKRNQVALVKRITQGSVLRLTRKVFIDCLQQTLTIILDRYQHLFLSLV</sequence>
<dbReference type="EMBL" id="AP026866">
    <property type="protein sequence ID" value="BDS06793.1"/>
    <property type="molecule type" value="Genomic_DNA"/>
</dbReference>
<evidence type="ECO:0000313" key="1">
    <source>
        <dbReference type="EMBL" id="BDS06793.1"/>
    </source>
</evidence>
<reference evidence="1" key="1">
    <citation type="submission" date="2024-07" db="EMBL/GenBank/DDBJ databases">
        <title>Complete genome sequence of Verrucomicrobiaceae bacterium NT6N.</title>
        <authorList>
            <person name="Huang C."/>
            <person name="Takami H."/>
            <person name="Hamasaki K."/>
        </authorList>
    </citation>
    <scope>NUCLEOTIDE SEQUENCE</scope>
    <source>
        <strain evidence="1">NT6N</strain>
    </source>
</reference>
<gene>
    <name evidence="1" type="ORF">NT6N_18330</name>
</gene>
<accession>A0AAT9FLG3</accession>
<organism evidence="1">
    <name type="scientific">Oceaniferula spumae</name>
    <dbReference type="NCBI Taxonomy" id="2979115"/>
    <lineage>
        <taxon>Bacteria</taxon>
        <taxon>Pseudomonadati</taxon>
        <taxon>Verrucomicrobiota</taxon>
        <taxon>Verrucomicrobiia</taxon>
        <taxon>Verrucomicrobiales</taxon>
        <taxon>Verrucomicrobiaceae</taxon>
        <taxon>Oceaniferula</taxon>
    </lineage>
</organism>
<dbReference type="AlphaFoldDB" id="A0AAT9FLG3"/>